<dbReference type="EMBL" id="VSSQ01050319">
    <property type="protein sequence ID" value="MPN04406.1"/>
    <property type="molecule type" value="Genomic_DNA"/>
</dbReference>
<gene>
    <name evidence="1" type="ORF">SDC9_151644</name>
</gene>
<sequence>MTDIKNRNKEIGGRFNKIYKKNNCDYIKSMNEFKDDVEVKRLINELSESHPYRNIKIEILEAILRKIDGNTPENFNSLSQI</sequence>
<organism evidence="1">
    <name type="scientific">bioreactor metagenome</name>
    <dbReference type="NCBI Taxonomy" id="1076179"/>
    <lineage>
        <taxon>unclassified sequences</taxon>
        <taxon>metagenomes</taxon>
        <taxon>ecological metagenomes</taxon>
    </lineage>
</organism>
<accession>A0A645ESI8</accession>
<protein>
    <submittedName>
        <fullName evidence="1">Uncharacterized protein</fullName>
    </submittedName>
</protein>
<comment type="caution">
    <text evidence="1">The sequence shown here is derived from an EMBL/GenBank/DDBJ whole genome shotgun (WGS) entry which is preliminary data.</text>
</comment>
<evidence type="ECO:0000313" key="1">
    <source>
        <dbReference type="EMBL" id="MPN04406.1"/>
    </source>
</evidence>
<name>A0A645ESI8_9ZZZZ</name>
<reference evidence="1" key="1">
    <citation type="submission" date="2019-08" db="EMBL/GenBank/DDBJ databases">
        <authorList>
            <person name="Kucharzyk K."/>
            <person name="Murdoch R.W."/>
            <person name="Higgins S."/>
            <person name="Loffler F."/>
        </authorList>
    </citation>
    <scope>NUCLEOTIDE SEQUENCE</scope>
</reference>
<proteinExistence type="predicted"/>
<dbReference type="AlphaFoldDB" id="A0A645ESI8"/>